<dbReference type="SMART" id="SM00878">
    <property type="entry name" value="Biotin_carb_C"/>
    <property type="match status" value="1"/>
</dbReference>
<dbReference type="CDD" id="cd06850">
    <property type="entry name" value="biotinyl_domain"/>
    <property type="match status" value="1"/>
</dbReference>
<gene>
    <name evidence="15" type="ORF">GCM10023175_00240</name>
</gene>
<keyword evidence="4" id="KW-0436">Ligase</keyword>
<dbReference type="InterPro" id="IPR011764">
    <property type="entry name" value="Biotin_carboxylation_dom"/>
</dbReference>
<evidence type="ECO:0000256" key="9">
    <source>
        <dbReference type="PROSITE-ProRule" id="PRU00409"/>
    </source>
</evidence>
<name>A0ABP8RCK9_9PSEU</name>
<accession>A0ABP8RCK9</accession>
<dbReference type="InterPro" id="IPR005479">
    <property type="entry name" value="CPAse_ATP-bd"/>
</dbReference>
<keyword evidence="8" id="KW-0511">Multifunctional enzyme</keyword>
<dbReference type="Proteomes" id="UP001501598">
    <property type="component" value="Unassembled WGS sequence"/>
</dbReference>
<evidence type="ECO:0000259" key="13">
    <source>
        <dbReference type="PROSITE" id="PS50980"/>
    </source>
</evidence>
<dbReference type="InterPro" id="IPR050856">
    <property type="entry name" value="Biotin_carboxylase_complex"/>
</dbReference>
<proteinExistence type="predicted"/>
<evidence type="ECO:0000256" key="2">
    <source>
        <dbReference type="ARBA" id="ARBA00004956"/>
    </source>
</evidence>
<comment type="cofactor">
    <cofactor evidence="1">
        <name>biotin</name>
        <dbReference type="ChEBI" id="CHEBI:57586"/>
    </cofactor>
</comment>
<dbReference type="PROSITE" id="PS50979">
    <property type="entry name" value="BC"/>
    <property type="match status" value="1"/>
</dbReference>
<dbReference type="EMBL" id="BAABGT010000002">
    <property type="protein sequence ID" value="GAA4535121.1"/>
    <property type="molecule type" value="Genomic_DNA"/>
</dbReference>
<dbReference type="Pfam" id="PF02785">
    <property type="entry name" value="Biotin_carb_C"/>
    <property type="match status" value="1"/>
</dbReference>
<evidence type="ECO:0000256" key="1">
    <source>
        <dbReference type="ARBA" id="ARBA00001953"/>
    </source>
</evidence>
<evidence type="ECO:0000256" key="5">
    <source>
        <dbReference type="ARBA" id="ARBA00022741"/>
    </source>
</evidence>
<evidence type="ECO:0000256" key="3">
    <source>
        <dbReference type="ARBA" id="ARBA00013058"/>
    </source>
</evidence>
<dbReference type="InterPro" id="IPR005482">
    <property type="entry name" value="Biotin_COase_C"/>
</dbReference>
<dbReference type="PROSITE" id="PS50980">
    <property type="entry name" value="COA_CT_NTER"/>
    <property type="match status" value="1"/>
</dbReference>
<dbReference type="InterPro" id="IPR011761">
    <property type="entry name" value="ATP-grasp"/>
</dbReference>
<keyword evidence="16" id="KW-1185">Reference proteome</keyword>
<dbReference type="InterPro" id="IPR001882">
    <property type="entry name" value="Biotin_BS"/>
</dbReference>
<keyword evidence="15" id="KW-0808">Transferase</keyword>
<dbReference type="PANTHER" id="PTHR18866:SF127">
    <property type="match status" value="1"/>
</dbReference>
<keyword evidence="7" id="KW-0092">Biotin</keyword>
<feature type="domain" description="Lipoyl-binding" evidence="10">
    <location>
        <begin position="439"/>
        <end position="521"/>
    </location>
</feature>
<comment type="caution">
    <text evidence="15">The sequence shown here is derived from an EMBL/GenBank/DDBJ whole genome shotgun (WGS) entry which is preliminary data.</text>
</comment>
<dbReference type="InterPro" id="IPR000089">
    <property type="entry name" value="Biotin_lipoyl"/>
</dbReference>
<dbReference type="SUPFAM" id="SSF52440">
    <property type="entry name" value="PreATP-grasp domain"/>
    <property type="match status" value="1"/>
</dbReference>
<dbReference type="Pfam" id="PF00289">
    <property type="entry name" value="Biotin_carb_N"/>
    <property type="match status" value="1"/>
</dbReference>
<sequence>MTGVLVAHRGEIALRIIRAAHARGLRAVAVHAADEPDAAHVRAADEAVALDGTGSAPFLDAAQVVDAAVRTGCHLLHPGYGFLSEDPALAWLCAERGVGFVGPSPDTLELLGDKTSARLLAERLGIPVLGATRNDPTDAEALTFLRAAGAVMVKARAGGGGRGMRVVSDPDLLLGALARCRSEAERAFARAGVYLEAFLPRTRHVEVQLLGDGHEVAVLGDRDCSVQRRHQKMIEIAPAVTVPAEVRECLAADAHRLGTEVGLTGLATVEFLVDADRDEYVFLEVNPRLQVEHPVTEEVLGLDLVGAQLAVAEGAALAELALPTTPHGISVEARITLTGPPSGPVGRFAVPAGVRVETHVEQGRTVAADYDPLLAKVVVLEPGGDLAAAVDGLDAALAELVLEGVPTDLPRLRDLLARPELRKGEVVTTWVDELAAPESGAAGDPANSTAESTAVRTAVTGTVVALPAQVGARVRRGTPLVVVEAMKMEHEVTAPVAGIVRALHPAVGDRVCQDETVAELEALAEEDHDEAPVAVDPAHVRADLADVRRRHAVGTDESRPAAVAKRRRLGKRTARENVAALCDPGTDLREYGALVIAAQRTRRPVEELERNTPADGLVAGFGTVHDRPVAVLAHDYTVLAGTQGVQVHKKTERLFELAGRRGTPVVVFAEGGGGRPGDVDNAAKATGMDLGTFVALGRLNGLVPTVAIASGRCFAGNAALAGACDLVIATEDVNLGMGGPAMIEGGGLGRFSPEEIGPLAVQVANGVVDVAVADEAEAADVARRYLSYFQDPAAEWECADQRLLRHVVPEDRHRVFDVRALVDLLCDTGSVLELRRGFGGAVVTALVRIEGRPVGLLANDGAVGGGALDADAADKAARFLQLCDAHGLPVLSLCDTPGFLVGPDAERAGGVRHFGRLFVTGPNLSVPLCTVVVRKAYGLGGQAMAGGGFRVPDAIVGWPTAEFGAMGPEGAVTLGYRRELEAIEDPERRRARYDELLADYVAQGSAVNAASVFELDDVIDPADTRSWVSGVLDTRTQTDGTAPRLAPTRRRIDTW</sequence>
<evidence type="ECO:0000259" key="10">
    <source>
        <dbReference type="PROSITE" id="PS50968"/>
    </source>
</evidence>
<evidence type="ECO:0000259" key="11">
    <source>
        <dbReference type="PROSITE" id="PS50975"/>
    </source>
</evidence>
<evidence type="ECO:0000256" key="4">
    <source>
        <dbReference type="ARBA" id="ARBA00022598"/>
    </source>
</evidence>
<dbReference type="RefSeq" id="WP_345411389.1">
    <property type="nucleotide sequence ID" value="NZ_BAABGT010000002.1"/>
</dbReference>
<dbReference type="SUPFAM" id="SSF56059">
    <property type="entry name" value="Glutathione synthetase ATP-binding domain-like"/>
    <property type="match status" value="1"/>
</dbReference>
<dbReference type="Pfam" id="PF02786">
    <property type="entry name" value="CPSase_L_D2"/>
    <property type="match status" value="1"/>
</dbReference>
<dbReference type="Gene3D" id="2.40.50.100">
    <property type="match status" value="1"/>
</dbReference>
<dbReference type="InterPro" id="IPR011762">
    <property type="entry name" value="COA_CT_N"/>
</dbReference>
<dbReference type="Pfam" id="PF00364">
    <property type="entry name" value="Biotin_lipoyl"/>
    <property type="match status" value="1"/>
</dbReference>
<comment type="pathway">
    <text evidence="2">Lipid metabolism; malonyl-CoA biosynthesis; malonyl-CoA from acetyl-CoA: step 1/1.</text>
</comment>
<feature type="domain" description="Biotin carboxylation" evidence="12">
    <location>
        <begin position="1"/>
        <end position="436"/>
    </location>
</feature>
<reference evidence="16" key="1">
    <citation type="journal article" date="2019" name="Int. J. Syst. Evol. Microbiol.">
        <title>The Global Catalogue of Microorganisms (GCM) 10K type strain sequencing project: providing services to taxonomists for standard genome sequencing and annotation.</title>
        <authorList>
            <consortium name="The Broad Institute Genomics Platform"/>
            <consortium name="The Broad Institute Genome Sequencing Center for Infectious Disease"/>
            <person name="Wu L."/>
            <person name="Ma J."/>
        </authorList>
    </citation>
    <scope>NUCLEOTIDE SEQUENCE [LARGE SCALE GENOMIC DNA]</scope>
    <source>
        <strain evidence="16">JCM 17906</strain>
    </source>
</reference>
<keyword evidence="6 9" id="KW-0067">ATP-binding</keyword>
<dbReference type="PROSITE" id="PS50968">
    <property type="entry name" value="BIOTINYL_LIPOYL"/>
    <property type="match status" value="1"/>
</dbReference>
<dbReference type="InterPro" id="IPR016185">
    <property type="entry name" value="PreATP-grasp_dom_sf"/>
</dbReference>
<evidence type="ECO:0000313" key="15">
    <source>
        <dbReference type="EMBL" id="GAA4535121.1"/>
    </source>
</evidence>
<dbReference type="SUPFAM" id="SSF51246">
    <property type="entry name" value="Rudiment single hybrid motif"/>
    <property type="match status" value="1"/>
</dbReference>
<dbReference type="InterPro" id="IPR029045">
    <property type="entry name" value="ClpP/crotonase-like_dom_sf"/>
</dbReference>
<dbReference type="InterPro" id="IPR005481">
    <property type="entry name" value="BC-like_N"/>
</dbReference>
<dbReference type="InterPro" id="IPR011054">
    <property type="entry name" value="Rudment_hybrid_motif"/>
</dbReference>
<dbReference type="InterPro" id="IPR011053">
    <property type="entry name" value="Single_hybrid_motif"/>
</dbReference>
<dbReference type="InterPro" id="IPR011763">
    <property type="entry name" value="COA_CT_C"/>
</dbReference>
<organism evidence="15 16">
    <name type="scientific">Pseudonocardia xishanensis</name>
    <dbReference type="NCBI Taxonomy" id="630995"/>
    <lineage>
        <taxon>Bacteria</taxon>
        <taxon>Bacillati</taxon>
        <taxon>Actinomycetota</taxon>
        <taxon>Actinomycetes</taxon>
        <taxon>Pseudonocardiales</taxon>
        <taxon>Pseudonocardiaceae</taxon>
        <taxon>Pseudonocardia</taxon>
    </lineage>
</organism>
<evidence type="ECO:0000256" key="6">
    <source>
        <dbReference type="ARBA" id="ARBA00022840"/>
    </source>
</evidence>
<protein>
    <recommendedName>
        <fullName evidence="3">acetyl-CoA carboxylase</fullName>
        <ecNumber evidence="3">6.4.1.2</ecNumber>
    </recommendedName>
</protein>
<evidence type="ECO:0000259" key="14">
    <source>
        <dbReference type="PROSITE" id="PS50989"/>
    </source>
</evidence>
<dbReference type="Gene3D" id="3.30.470.20">
    <property type="entry name" value="ATP-grasp fold, B domain"/>
    <property type="match status" value="1"/>
</dbReference>
<evidence type="ECO:0000256" key="7">
    <source>
        <dbReference type="ARBA" id="ARBA00023267"/>
    </source>
</evidence>
<keyword evidence="5 9" id="KW-0547">Nucleotide-binding</keyword>
<dbReference type="PROSITE" id="PS50989">
    <property type="entry name" value="COA_CT_CTER"/>
    <property type="match status" value="1"/>
</dbReference>
<dbReference type="GO" id="GO:0016740">
    <property type="term" value="F:transferase activity"/>
    <property type="evidence" value="ECO:0007669"/>
    <property type="project" value="UniProtKB-KW"/>
</dbReference>
<dbReference type="PROSITE" id="PS50975">
    <property type="entry name" value="ATP_GRASP"/>
    <property type="match status" value="1"/>
</dbReference>
<dbReference type="Gene3D" id="3.90.226.10">
    <property type="entry name" value="2-enoyl-CoA Hydratase, Chain A, domain 1"/>
    <property type="match status" value="2"/>
</dbReference>
<feature type="domain" description="CoA carboxyltransferase N-terminal" evidence="13">
    <location>
        <begin position="531"/>
        <end position="801"/>
    </location>
</feature>
<dbReference type="EC" id="6.4.1.2" evidence="3"/>
<dbReference type="SUPFAM" id="SSF51230">
    <property type="entry name" value="Single hybrid motif"/>
    <property type="match status" value="1"/>
</dbReference>
<dbReference type="PROSITE" id="PS00188">
    <property type="entry name" value="BIOTIN"/>
    <property type="match status" value="1"/>
</dbReference>
<dbReference type="Pfam" id="PF01039">
    <property type="entry name" value="Carboxyl_trans"/>
    <property type="match status" value="1"/>
</dbReference>
<evidence type="ECO:0000259" key="12">
    <source>
        <dbReference type="PROSITE" id="PS50979"/>
    </source>
</evidence>
<dbReference type="PANTHER" id="PTHR18866">
    <property type="entry name" value="CARBOXYLASE:PYRUVATE/ACETYL-COA/PROPIONYL-COA CARBOXYLASE"/>
    <property type="match status" value="1"/>
</dbReference>
<feature type="domain" description="ATP-grasp" evidence="11">
    <location>
        <begin position="118"/>
        <end position="313"/>
    </location>
</feature>
<feature type="domain" description="CoA carboxyltransferase C-terminal" evidence="14">
    <location>
        <begin position="795"/>
        <end position="1055"/>
    </location>
</feature>
<evidence type="ECO:0000313" key="16">
    <source>
        <dbReference type="Proteomes" id="UP001501598"/>
    </source>
</evidence>
<evidence type="ECO:0000256" key="8">
    <source>
        <dbReference type="ARBA" id="ARBA00023268"/>
    </source>
</evidence>
<dbReference type="PROSITE" id="PS00867">
    <property type="entry name" value="CPSASE_2"/>
    <property type="match status" value="1"/>
</dbReference>
<dbReference type="InterPro" id="IPR034733">
    <property type="entry name" value="AcCoA_carboxyl_beta"/>
</dbReference>
<dbReference type="SUPFAM" id="SSF52096">
    <property type="entry name" value="ClpP/crotonase"/>
    <property type="match status" value="2"/>
</dbReference>